<sequence>MDSNNLTVQQFNNEPVMSKRVAIIGAGIAGLACAYELQKAGHEVVVYEKNADVGGRMATRVKDGLEFNPGATFLSRHYHTLRDYSKEFGIEWAPLDAKRTHRVVRDGKAYPLGLKNPLEVLKLSVLSMSSRLRFLWFLLKLALQKVPGDFFDLSTTPDELDFDNASHHLREQVGDEVVDYIADPFTATLHFYLSDSVSTAMMLTLLKSMVGNSEFCAEYPQGGVQAIPNALAKTLIVIKNANVVSVTPAQAGVQVNVGGQFELFDAVVFACPAPAAKAMLAHPTQAQTELLASVSYGSTITLAFRVPVDLFADSTNCIYVPYVENKIISSCIFEKSKGPALVRDGKTLFNVYLHDQSAKELMGKSDAEVLATVLPELEKVCPELRDLLHKTALCTRGFELRNCPSPWPGGGWEGVDCRNTAKNLPHPSPPLARGGNKSEFRNSKTRETCDCIAPVHFHDIERWPHAMPKYLHGYVTKVKQFVQDRQGENGIYFIGDYMNSPWTEGAAQSGKRVAERIAHDLRSTTYDLQTESRS</sequence>
<dbReference type="EMBL" id="PCYI01000001">
    <property type="protein sequence ID" value="PIR45264.1"/>
    <property type="molecule type" value="Genomic_DNA"/>
</dbReference>
<feature type="domain" description="Amine oxidase" evidence="1">
    <location>
        <begin position="28"/>
        <end position="412"/>
    </location>
</feature>
<name>A0A2H0RGW7_9BACT</name>
<comment type="caution">
    <text evidence="2">The sequence shown here is derived from an EMBL/GenBank/DDBJ whole genome shotgun (WGS) entry which is preliminary data.</text>
</comment>
<organism evidence="2 3">
    <name type="scientific">Candidatus Vogelbacteria bacterium CG10_big_fil_rev_8_21_14_0_10_51_16</name>
    <dbReference type="NCBI Taxonomy" id="1975045"/>
    <lineage>
        <taxon>Bacteria</taxon>
        <taxon>Candidatus Vogeliibacteriota</taxon>
    </lineage>
</organism>
<dbReference type="AlphaFoldDB" id="A0A2H0RGW7"/>
<gene>
    <name evidence="2" type="ORF">COV10_00030</name>
</gene>
<dbReference type="Gene3D" id="3.90.660.20">
    <property type="entry name" value="Protoporphyrinogen oxidase, mitochondrial, domain 2"/>
    <property type="match status" value="1"/>
</dbReference>
<dbReference type="Pfam" id="PF01593">
    <property type="entry name" value="Amino_oxidase"/>
    <property type="match status" value="1"/>
</dbReference>
<dbReference type="PANTHER" id="PTHR42923">
    <property type="entry name" value="PROTOPORPHYRINOGEN OXIDASE"/>
    <property type="match status" value="1"/>
</dbReference>
<dbReference type="InterPro" id="IPR036188">
    <property type="entry name" value="FAD/NAD-bd_sf"/>
</dbReference>
<dbReference type="PANTHER" id="PTHR42923:SF3">
    <property type="entry name" value="PROTOPORPHYRINOGEN OXIDASE"/>
    <property type="match status" value="1"/>
</dbReference>
<dbReference type="PRINTS" id="PR00419">
    <property type="entry name" value="ADXRDTASE"/>
</dbReference>
<dbReference type="SUPFAM" id="SSF51905">
    <property type="entry name" value="FAD/NAD(P)-binding domain"/>
    <property type="match status" value="1"/>
</dbReference>
<proteinExistence type="predicted"/>
<reference evidence="2 3" key="1">
    <citation type="submission" date="2017-09" db="EMBL/GenBank/DDBJ databases">
        <title>Depth-based differentiation of microbial function through sediment-hosted aquifers and enrichment of novel symbionts in the deep terrestrial subsurface.</title>
        <authorList>
            <person name="Probst A.J."/>
            <person name="Ladd B."/>
            <person name="Jarett J.K."/>
            <person name="Geller-Mcgrath D.E."/>
            <person name="Sieber C.M."/>
            <person name="Emerson J.B."/>
            <person name="Anantharaman K."/>
            <person name="Thomas B.C."/>
            <person name="Malmstrom R."/>
            <person name="Stieglmeier M."/>
            <person name="Klingl A."/>
            <person name="Woyke T."/>
            <person name="Ryan C.M."/>
            <person name="Banfield J.F."/>
        </authorList>
    </citation>
    <scope>NUCLEOTIDE SEQUENCE [LARGE SCALE GENOMIC DNA]</scope>
    <source>
        <strain evidence="2">CG10_big_fil_rev_8_21_14_0_10_51_16</strain>
    </source>
</reference>
<accession>A0A2H0RGW7</accession>
<dbReference type="GO" id="GO:0016491">
    <property type="term" value="F:oxidoreductase activity"/>
    <property type="evidence" value="ECO:0007669"/>
    <property type="project" value="InterPro"/>
</dbReference>
<dbReference type="Proteomes" id="UP000228767">
    <property type="component" value="Unassembled WGS sequence"/>
</dbReference>
<dbReference type="Gene3D" id="3.50.50.60">
    <property type="entry name" value="FAD/NAD(P)-binding domain"/>
    <property type="match status" value="1"/>
</dbReference>
<evidence type="ECO:0000259" key="1">
    <source>
        <dbReference type="Pfam" id="PF01593"/>
    </source>
</evidence>
<evidence type="ECO:0000313" key="2">
    <source>
        <dbReference type="EMBL" id="PIR45264.1"/>
    </source>
</evidence>
<dbReference type="InterPro" id="IPR050464">
    <property type="entry name" value="Zeta_carotene_desat/Oxidored"/>
</dbReference>
<dbReference type="InterPro" id="IPR002937">
    <property type="entry name" value="Amino_oxidase"/>
</dbReference>
<evidence type="ECO:0000313" key="3">
    <source>
        <dbReference type="Proteomes" id="UP000228767"/>
    </source>
</evidence>
<protein>
    <recommendedName>
        <fullName evidence="1">Amine oxidase domain-containing protein</fullName>
    </recommendedName>
</protein>
<dbReference type="Gene3D" id="1.10.3110.10">
    <property type="entry name" value="protoporphyrinogen ix oxidase, domain 3"/>
    <property type="match status" value="1"/>
</dbReference>